<evidence type="ECO:0000313" key="6">
    <source>
        <dbReference type="EMBL" id="MDN3920308.1"/>
    </source>
</evidence>
<dbReference type="Gene3D" id="3.40.50.150">
    <property type="entry name" value="Vaccinia Virus protein VP39"/>
    <property type="match status" value="1"/>
</dbReference>
<gene>
    <name evidence="6" type="ORF">QWJ38_08475</name>
</gene>
<protein>
    <submittedName>
        <fullName evidence="6">Class I SAM-dependent methyltransferase</fullName>
        <ecNumber evidence="6">2.1.1.-</ecNumber>
    </submittedName>
</protein>
<evidence type="ECO:0000256" key="1">
    <source>
        <dbReference type="ARBA" id="ARBA00022428"/>
    </source>
</evidence>
<dbReference type="InterPro" id="IPR004033">
    <property type="entry name" value="UbiE/COQ5_MeTrFase"/>
</dbReference>
<dbReference type="Proteomes" id="UP001228044">
    <property type="component" value="Unassembled WGS sequence"/>
</dbReference>
<dbReference type="EMBL" id="JAUHHC010000002">
    <property type="protein sequence ID" value="MDN3920308.1"/>
    <property type="molecule type" value="Genomic_DNA"/>
</dbReference>
<evidence type="ECO:0000256" key="2">
    <source>
        <dbReference type="ARBA" id="ARBA00022603"/>
    </source>
</evidence>
<proteinExistence type="predicted"/>
<dbReference type="PROSITE" id="PS51608">
    <property type="entry name" value="SAM_MT_UBIE"/>
    <property type="match status" value="1"/>
</dbReference>
<evidence type="ECO:0000256" key="3">
    <source>
        <dbReference type="ARBA" id="ARBA00022679"/>
    </source>
</evidence>
<dbReference type="Pfam" id="PF13649">
    <property type="entry name" value="Methyltransf_25"/>
    <property type="match status" value="1"/>
</dbReference>
<evidence type="ECO:0000313" key="7">
    <source>
        <dbReference type="Proteomes" id="UP001228044"/>
    </source>
</evidence>
<accession>A0ABT8DTD0</accession>
<organism evidence="6 7">
    <name type="scientific">Roseateles violae</name>
    <dbReference type="NCBI Taxonomy" id="3058042"/>
    <lineage>
        <taxon>Bacteria</taxon>
        <taxon>Pseudomonadati</taxon>
        <taxon>Pseudomonadota</taxon>
        <taxon>Betaproteobacteria</taxon>
        <taxon>Burkholderiales</taxon>
        <taxon>Sphaerotilaceae</taxon>
        <taxon>Roseateles</taxon>
    </lineage>
</organism>
<keyword evidence="3 6" id="KW-0808">Transferase</keyword>
<feature type="domain" description="Methyltransferase" evidence="5">
    <location>
        <begin position="48"/>
        <end position="144"/>
    </location>
</feature>
<keyword evidence="7" id="KW-1185">Reference proteome</keyword>
<keyword evidence="1" id="KW-0474">Menaquinone biosynthesis</keyword>
<dbReference type="SUPFAM" id="SSF53335">
    <property type="entry name" value="S-adenosyl-L-methionine-dependent methyltransferases"/>
    <property type="match status" value="1"/>
</dbReference>
<dbReference type="PANTHER" id="PTHR43591:SF24">
    <property type="entry name" value="2-METHOXY-6-POLYPRENYL-1,4-BENZOQUINOL METHYLASE, MITOCHONDRIAL"/>
    <property type="match status" value="1"/>
</dbReference>
<dbReference type="InterPro" id="IPR041698">
    <property type="entry name" value="Methyltransf_25"/>
</dbReference>
<evidence type="ECO:0000256" key="4">
    <source>
        <dbReference type="ARBA" id="ARBA00022691"/>
    </source>
</evidence>
<dbReference type="GO" id="GO:0032259">
    <property type="term" value="P:methylation"/>
    <property type="evidence" value="ECO:0007669"/>
    <property type="project" value="UniProtKB-KW"/>
</dbReference>
<dbReference type="PANTHER" id="PTHR43591">
    <property type="entry name" value="METHYLTRANSFERASE"/>
    <property type="match status" value="1"/>
</dbReference>
<dbReference type="CDD" id="cd02440">
    <property type="entry name" value="AdoMet_MTases"/>
    <property type="match status" value="1"/>
</dbReference>
<evidence type="ECO:0000259" key="5">
    <source>
        <dbReference type="Pfam" id="PF13649"/>
    </source>
</evidence>
<reference evidence="6 7" key="1">
    <citation type="submission" date="2023-06" db="EMBL/GenBank/DDBJ databases">
        <title>Pelomonas sp. PFR6 16S ribosomal RNA gene Genome sequencing and assembly.</title>
        <authorList>
            <person name="Woo H."/>
        </authorList>
    </citation>
    <scope>NUCLEOTIDE SEQUENCE [LARGE SCALE GENOMIC DNA]</scope>
    <source>
        <strain evidence="6 7">PFR6</strain>
    </source>
</reference>
<dbReference type="EC" id="2.1.1.-" evidence="6"/>
<comment type="caution">
    <text evidence="6">The sequence shown here is derived from an EMBL/GenBank/DDBJ whole genome shotgun (WGS) entry which is preliminary data.</text>
</comment>
<keyword evidence="4" id="KW-0949">S-adenosyl-L-methionine</keyword>
<sequence>MDQHLQRRIQRYGWDRAAEAYAHHWHRPLAGLQRELLALAAPAASEAVLDVACGPGAMAAAAARAVGSAGRVLGIDLSEAMVQAASRHAAELGLDQASFARMDAERLALPDASFDLALCSLGLMYLPDPEAGLRELCRVLRPGGRAVLAVWGERALRLGAAVRHRRRRGAQRGLPAVLRSRPGRCAGAPLRRGGP</sequence>
<keyword evidence="2 6" id="KW-0489">Methyltransferase</keyword>
<dbReference type="GO" id="GO:0008168">
    <property type="term" value="F:methyltransferase activity"/>
    <property type="evidence" value="ECO:0007669"/>
    <property type="project" value="UniProtKB-KW"/>
</dbReference>
<dbReference type="RefSeq" id="WP_290358612.1">
    <property type="nucleotide sequence ID" value="NZ_JAUHHC010000002.1"/>
</dbReference>
<name>A0ABT8DTD0_9BURK</name>
<dbReference type="InterPro" id="IPR029063">
    <property type="entry name" value="SAM-dependent_MTases_sf"/>
</dbReference>